<dbReference type="AlphaFoldDB" id="A0A0D0U280"/>
<evidence type="ECO:0000256" key="18">
    <source>
        <dbReference type="PIRSR" id="PIRSR600542-1"/>
    </source>
</evidence>
<dbReference type="PANTHER" id="PTHR22589:SF103">
    <property type="entry name" value="CARNITINE O-ACETYL-TRANSFERASE, ISOFORM A-RELATED"/>
    <property type="match status" value="1"/>
</dbReference>
<evidence type="ECO:0000256" key="6">
    <source>
        <dbReference type="ARBA" id="ARBA00022792"/>
    </source>
</evidence>
<evidence type="ECO:0000259" key="20">
    <source>
        <dbReference type="Pfam" id="PF00755"/>
    </source>
</evidence>
<evidence type="ECO:0000256" key="10">
    <source>
        <dbReference type="ARBA" id="ARBA00023128"/>
    </source>
</evidence>
<keyword evidence="6" id="KW-0999">Mitochondrion inner membrane</keyword>
<feature type="domain" description="Choline/carnitine acyltransferase" evidence="20">
    <location>
        <begin position="42"/>
        <end position="595"/>
    </location>
</feature>
<keyword evidence="5 21" id="KW-0808">Transferase</keyword>
<feature type="coiled-coil region" evidence="19">
    <location>
        <begin position="602"/>
        <end position="629"/>
    </location>
</feature>
<evidence type="ECO:0000256" key="5">
    <source>
        <dbReference type="ARBA" id="ARBA00022679"/>
    </source>
</evidence>
<evidence type="ECO:0000256" key="15">
    <source>
        <dbReference type="ARBA" id="ARBA00053195"/>
    </source>
</evidence>
<dbReference type="EMBL" id="KN847898">
    <property type="protein sequence ID" value="KIR42303.1"/>
    <property type="molecule type" value="Genomic_DNA"/>
</dbReference>
<dbReference type="InterPro" id="IPR000542">
    <property type="entry name" value="Carn_acyl_trans"/>
</dbReference>
<comment type="function">
    <text evidence="15">Carnitine acetylase is specific for short chain fatty acids. Carnitine acetylase seems to affect the flux through the pyruvate dehydrogenase complex. It may be involved as well in the transport of acetyl-CoA into mitochondria.</text>
</comment>
<evidence type="ECO:0000256" key="1">
    <source>
        <dbReference type="ARBA" id="ARBA00004275"/>
    </source>
</evidence>
<sequence>MPIRPSISAPRGLFQHKMPISISKRTVTNKPLYASQSTIPHLPVPPLSSTLHKYLETLSPLLSQSEFSQSTSVVKAFAESDQAKVLQQRLKNRAQEMDSWLSEWWNETAYMGYRGRIIPNVSYFYIHKRGLGKGKSQEDRAAELVRATVEFKKLVDSELLEPEKVKGQPLCMASYRYLFNSARQPDSPSDFAKAYGPGNHHIVVLRNNRYFKVDTYGRGAKELAETFRKIKAIADRQPGPNVGVLTADNRDVWTSARKQLFSYSPTNKLTVETIDSAILLICLDAHPVPTTDDSRAWSFWAGGHDNQKDGRGFNRWFDKHEIIVDSEGESGFNGEHSMLDGTPTLRLNEFILASTDSQKIPLELDPSETSRRSTTEPEELKFELDDKLKQIVDQSKREFEEEMEKQDLKMVTFGEYGKNLIKTYRISPDAWTQLIFQLAFYRLFQRLPVTYESCQTRKFLLGRTEVIRSASNEGKAWVEAMVNKNFPEGDEGRERLFRKAVERHVQYAVWAADAQGVDRHLFGLKKLIAPGEPTPEIFSDPAFARSSHWELSTSNLGSRYLDGWGYGEVVEDGFGLSYSIEDDALKWGITKKKGANGAPVSAAELGQALEAAAREMASMMERAKIAKTKA</sequence>
<keyword evidence="7" id="KW-0276">Fatty acid metabolism</keyword>
<dbReference type="Pfam" id="PF00755">
    <property type="entry name" value="Carn_acyltransf"/>
    <property type="match status" value="1"/>
</dbReference>
<evidence type="ECO:0000256" key="19">
    <source>
        <dbReference type="SAM" id="Coils"/>
    </source>
</evidence>
<evidence type="ECO:0000256" key="7">
    <source>
        <dbReference type="ARBA" id="ARBA00022832"/>
    </source>
</evidence>
<keyword evidence="13" id="KW-0012">Acyltransferase</keyword>
<dbReference type="FunFam" id="3.30.559.70:FF:000007">
    <property type="entry name" value="Carnitine O-acetyltransferase, mitochondrial"/>
    <property type="match status" value="1"/>
</dbReference>
<dbReference type="OrthoDB" id="240216at2759"/>
<dbReference type="HOGENOM" id="CLU_013513_5_1_1"/>
<comment type="subcellular location">
    <subcellularLocation>
        <location evidence="2">Mitochondrion inner membrane</location>
        <topology evidence="2">Peripheral membrane protein</topology>
        <orientation evidence="2">Matrix side</orientation>
    </subcellularLocation>
    <subcellularLocation>
        <location evidence="1">Peroxisome</location>
    </subcellularLocation>
</comment>
<dbReference type="GO" id="GO:0005743">
    <property type="term" value="C:mitochondrial inner membrane"/>
    <property type="evidence" value="ECO:0007669"/>
    <property type="project" value="UniProtKB-SubCell"/>
</dbReference>
<feature type="active site" description="Proton acceptor" evidence="18">
    <location>
        <position position="336"/>
    </location>
</feature>
<dbReference type="EC" id="2.3.1.7" evidence="16"/>
<dbReference type="GO" id="GO:0009437">
    <property type="term" value="P:carnitine metabolic process"/>
    <property type="evidence" value="ECO:0007669"/>
    <property type="project" value="TreeGrafter"/>
</dbReference>
<dbReference type="Proteomes" id="UP000053392">
    <property type="component" value="Unassembled WGS sequence"/>
</dbReference>
<protein>
    <recommendedName>
        <fullName evidence="17">Carnitine O-acetyltransferase, mitochondrial</fullName>
        <ecNumber evidence="16">2.3.1.7</ecNumber>
    </recommendedName>
</protein>
<keyword evidence="4" id="KW-0813">Transport</keyword>
<evidence type="ECO:0000256" key="14">
    <source>
        <dbReference type="ARBA" id="ARBA00052702"/>
    </source>
</evidence>
<organism evidence="21 22">
    <name type="scientific">Cryptococcus deuterogattii Ram5</name>
    <dbReference type="NCBI Taxonomy" id="1296110"/>
    <lineage>
        <taxon>Eukaryota</taxon>
        <taxon>Fungi</taxon>
        <taxon>Dikarya</taxon>
        <taxon>Basidiomycota</taxon>
        <taxon>Agaricomycotina</taxon>
        <taxon>Tremellomycetes</taxon>
        <taxon>Tremellales</taxon>
        <taxon>Cryptococcaceae</taxon>
        <taxon>Cryptococcus</taxon>
        <taxon>Cryptococcus gattii species complex</taxon>
    </lineage>
</organism>
<keyword evidence="8" id="KW-0809">Transit peptide</keyword>
<comment type="similarity">
    <text evidence="3">Belongs to the carnitine/choline acetyltransferase family.</text>
</comment>
<evidence type="ECO:0000256" key="16">
    <source>
        <dbReference type="ARBA" id="ARBA00066910"/>
    </source>
</evidence>
<keyword evidence="19" id="KW-0175">Coiled coil</keyword>
<dbReference type="PANTHER" id="PTHR22589">
    <property type="entry name" value="CARNITINE O-ACYLTRANSFERASE"/>
    <property type="match status" value="1"/>
</dbReference>
<accession>A0A0D0U280</accession>
<dbReference type="PROSITE" id="PS00439">
    <property type="entry name" value="ACYLTRANSF_C_1"/>
    <property type="match status" value="1"/>
</dbReference>
<dbReference type="Gene3D" id="3.30.559.10">
    <property type="entry name" value="Chloramphenicol acetyltransferase-like domain"/>
    <property type="match status" value="1"/>
</dbReference>
<dbReference type="GO" id="GO:0006631">
    <property type="term" value="P:fatty acid metabolic process"/>
    <property type="evidence" value="ECO:0007669"/>
    <property type="project" value="UniProtKB-KW"/>
</dbReference>
<comment type="catalytic activity">
    <reaction evidence="14">
        <text>(R)-carnitine + acetyl-CoA = O-acetyl-(R)-carnitine + CoA</text>
        <dbReference type="Rhea" id="RHEA:21136"/>
        <dbReference type="ChEBI" id="CHEBI:16347"/>
        <dbReference type="ChEBI" id="CHEBI:57287"/>
        <dbReference type="ChEBI" id="CHEBI:57288"/>
        <dbReference type="ChEBI" id="CHEBI:57589"/>
        <dbReference type="EC" id="2.3.1.7"/>
    </reaction>
</comment>
<evidence type="ECO:0000256" key="4">
    <source>
        <dbReference type="ARBA" id="ARBA00022448"/>
    </source>
</evidence>
<dbReference type="GO" id="GO:0005777">
    <property type="term" value="C:peroxisome"/>
    <property type="evidence" value="ECO:0007669"/>
    <property type="project" value="UniProtKB-SubCell"/>
</dbReference>
<dbReference type="InterPro" id="IPR023213">
    <property type="entry name" value="CAT-like_dom_sf"/>
</dbReference>
<evidence type="ECO:0000256" key="11">
    <source>
        <dbReference type="ARBA" id="ARBA00023136"/>
    </source>
</evidence>
<evidence type="ECO:0000313" key="21">
    <source>
        <dbReference type="EMBL" id="KIR42303.1"/>
    </source>
</evidence>
<evidence type="ECO:0000256" key="9">
    <source>
        <dbReference type="ARBA" id="ARBA00023098"/>
    </source>
</evidence>
<keyword evidence="9" id="KW-0443">Lipid metabolism</keyword>
<keyword evidence="11" id="KW-0472">Membrane</keyword>
<evidence type="ECO:0000256" key="17">
    <source>
        <dbReference type="ARBA" id="ARBA00073438"/>
    </source>
</evidence>
<dbReference type="InterPro" id="IPR042231">
    <property type="entry name" value="Cho/carn_acyl_trans_2"/>
</dbReference>
<reference evidence="21 22" key="1">
    <citation type="submission" date="2015-01" db="EMBL/GenBank/DDBJ databases">
        <title>The Genome Sequence of Cryptococcus gattii Ram5.</title>
        <authorList>
            <consortium name="The Broad Institute Genomics Platform"/>
            <person name="Cuomo C."/>
            <person name="Litvintseva A."/>
            <person name="Chen Y."/>
            <person name="Heitman J."/>
            <person name="Sun S."/>
            <person name="Springer D."/>
            <person name="Dromer F."/>
            <person name="Young S."/>
            <person name="Zeng Q."/>
            <person name="Gargeya S."/>
            <person name="Abouelleil A."/>
            <person name="Alvarado L."/>
            <person name="Chapman S.B."/>
            <person name="Gainer-Dewar J."/>
            <person name="Goldberg J."/>
            <person name="Griggs A."/>
            <person name="Gujja S."/>
            <person name="Hansen M."/>
            <person name="Howarth C."/>
            <person name="Imamovic A."/>
            <person name="Larimer J."/>
            <person name="Murphy C."/>
            <person name="Naylor J."/>
            <person name="Pearson M."/>
            <person name="Priest M."/>
            <person name="Roberts A."/>
            <person name="Saif S."/>
            <person name="Shea T."/>
            <person name="Sykes S."/>
            <person name="Wortman J."/>
            <person name="Nusbaum C."/>
            <person name="Birren B."/>
        </authorList>
    </citation>
    <scope>NUCLEOTIDE SEQUENCE [LARGE SCALE GENOMIC DNA]</scope>
    <source>
        <strain evidence="21 22">Ram5</strain>
    </source>
</reference>
<dbReference type="Gene3D" id="3.30.559.70">
    <property type="entry name" value="Choline/Carnitine o-acyltransferase, domain 2"/>
    <property type="match status" value="1"/>
</dbReference>
<evidence type="ECO:0000256" key="12">
    <source>
        <dbReference type="ARBA" id="ARBA00023140"/>
    </source>
</evidence>
<dbReference type="InterPro" id="IPR039551">
    <property type="entry name" value="Cho/carn_acyl_trans"/>
</dbReference>
<keyword evidence="22" id="KW-1185">Reference proteome</keyword>
<evidence type="ECO:0000256" key="13">
    <source>
        <dbReference type="ARBA" id="ARBA00023315"/>
    </source>
</evidence>
<dbReference type="SUPFAM" id="SSF52777">
    <property type="entry name" value="CoA-dependent acyltransferases"/>
    <property type="match status" value="2"/>
</dbReference>
<evidence type="ECO:0000256" key="2">
    <source>
        <dbReference type="ARBA" id="ARBA00004443"/>
    </source>
</evidence>
<gene>
    <name evidence="21" type="ORF">I313_01526</name>
</gene>
<proteinExistence type="inferred from homology"/>
<name>A0A0D0U280_9TREE</name>
<evidence type="ECO:0000256" key="3">
    <source>
        <dbReference type="ARBA" id="ARBA00005232"/>
    </source>
</evidence>
<keyword evidence="10" id="KW-0496">Mitochondrion</keyword>
<evidence type="ECO:0000256" key="8">
    <source>
        <dbReference type="ARBA" id="ARBA00022946"/>
    </source>
</evidence>
<evidence type="ECO:0000313" key="22">
    <source>
        <dbReference type="Proteomes" id="UP000053392"/>
    </source>
</evidence>
<dbReference type="GO" id="GO:0004092">
    <property type="term" value="F:carnitine O-acetyltransferase activity"/>
    <property type="evidence" value="ECO:0007669"/>
    <property type="project" value="UniProtKB-EC"/>
</dbReference>
<keyword evidence="12" id="KW-0576">Peroxisome</keyword>